<comment type="caution">
    <text evidence="2">The sequence shown here is derived from an EMBL/GenBank/DDBJ whole genome shotgun (WGS) entry which is preliminary data.</text>
</comment>
<name>A0ABT0RYF1_9SPHN</name>
<proteinExistence type="predicted"/>
<keyword evidence="1" id="KW-0732">Signal</keyword>
<sequence length="189" mass="19394">MRKLIIGAALVAVALSAPAGAQESGELVLYSKGHFKGVSRSLDGPSQYMEVFTVRSVQVPAGQEWDLCTGNKFSGCRRVSASDPTTAMTIRSVRPAGQAVLAAATAAAVAAGVPVASVAPQVLRGFASEYFVAPSEGGNRIEMPAGGGDAGSRADAFCRSHGWRSAAHEDVQAVAGRSFLADVLCVAKD</sequence>
<keyword evidence="3" id="KW-1185">Reference proteome</keyword>
<evidence type="ECO:0000256" key="1">
    <source>
        <dbReference type="SAM" id="SignalP"/>
    </source>
</evidence>
<accession>A0ABT0RYF1</accession>
<reference evidence="2" key="1">
    <citation type="submission" date="2022-05" db="EMBL/GenBank/DDBJ databases">
        <authorList>
            <person name="Jo J.-H."/>
            <person name="Im W.-T."/>
        </authorList>
    </citation>
    <scope>NUCLEOTIDE SEQUENCE</scope>
    <source>
        <strain evidence="2">SE220</strain>
    </source>
</reference>
<dbReference type="EMBL" id="JAMGBE010000001">
    <property type="protein sequence ID" value="MCL6728581.1"/>
    <property type="molecule type" value="Genomic_DNA"/>
</dbReference>
<gene>
    <name evidence="2" type="ORF">LZ538_00735</name>
</gene>
<evidence type="ECO:0008006" key="4">
    <source>
        <dbReference type="Google" id="ProtNLM"/>
    </source>
</evidence>
<organism evidence="2 3">
    <name type="scientific">Sphingomonas hankyongi</name>
    <dbReference type="NCBI Taxonomy" id="2908209"/>
    <lineage>
        <taxon>Bacteria</taxon>
        <taxon>Pseudomonadati</taxon>
        <taxon>Pseudomonadota</taxon>
        <taxon>Alphaproteobacteria</taxon>
        <taxon>Sphingomonadales</taxon>
        <taxon>Sphingomonadaceae</taxon>
        <taxon>Sphingomonas</taxon>
    </lineage>
</organism>
<dbReference type="Proteomes" id="UP001165342">
    <property type="component" value="Unassembled WGS sequence"/>
</dbReference>
<feature type="chain" id="PRO_5046662689" description="Beta/gamma crystallin 'Greek key' domain-containing protein" evidence="1">
    <location>
        <begin position="22"/>
        <end position="189"/>
    </location>
</feature>
<dbReference type="RefSeq" id="WP_249830089.1">
    <property type="nucleotide sequence ID" value="NZ_JAMGBE010000001.1"/>
</dbReference>
<evidence type="ECO:0000313" key="3">
    <source>
        <dbReference type="Proteomes" id="UP001165342"/>
    </source>
</evidence>
<protein>
    <recommendedName>
        <fullName evidence="4">Beta/gamma crystallin 'Greek key' domain-containing protein</fullName>
    </recommendedName>
</protein>
<feature type="signal peptide" evidence="1">
    <location>
        <begin position="1"/>
        <end position="21"/>
    </location>
</feature>
<evidence type="ECO:0000313" key="2">
    <source>
        <dbReference type="EMBL" id="MCL6728581.1"/>
    </source>
</evidence>